<dbReference type="Proteomes" id="UP001181533">
    <property type="component" value="Unassembled WGS sequence"/>
</dbReference>
<geneLocation type="plasmid" evidence="1 4">
    <name>2</name>
</geneLocation>
<reference evidence="1 4" key="1">
    <citation type="journal article" date="2015" name="Genome Announc.">
        <title>Complete genome sequences for 35 biothreat assay-relevant bacillus species.</title>
        <authorList>
            <person name="Johnson S.L."/>
            <person name="Daligault H.E."/>
            <person name="Davenport K.W."/>
            <person name="Jaissle J."/>
            <person name="Frey K.G."/>
            <person name="Ladner J.T."/>
            <person name="Broomall S.M."/>
            <person name="Bishop-Lilly K.A."/>
            <person name="Bruce D.C."/>
            <person name="Gibbons H.S."/>
            <person name="Coyne S.R."/>
            <person name="Lo C.C."/>
            <person name="Meincke L."/>
            <person name="Munk A.C."/>
            <person name="Koroleva G.I."/>
            <person name="Rosenzweig C.N."/>
            <person name="Palacios G.F."/>
            <person name="Redden C.L."/>
            <person name="Minogue T.D."/>
            <person name="Chain P.S."/>
        </authorList>
    </citation>
    <scope>NUCLEOTIDE SEQUENCE [LARGE SCALE GENOMIC DNA]</scope>
    <source>
        <strain evidence="1 4">HD1011</strain>
        <plasmid evidence="1 4">2</plasmid>
    </source>
</reference>
<organism evidence="3 5">
    <name type="scientific">Bacillus thuringiensis</name>
    <dbReference type="NCBI Taxonomy" id="1428"/>
    <lineage>
        <taxon>Bacteria</taxon>
        <taxon>Bacillati</taxon>
        <taxon>Bacillota</taxon>
        <taxon>Bacilli</taxon>
        <taxon>Bacillales</taxon>
        <taxon>Bacillaceae</taxon>
        <taxon>Bacillus</taxon>
        <taxon>Bacillus cereus group</taxon>
    </lineage>
</organism>
<dbReference type="KEGG" id="btw:BF38_5890"/>
<evidence type="ECO:0000313" key="5">
    <source>
        <dbReference type="Proteomes" id="UP000501107"/>
    </source>
</evidence>
<proteinExistence type="predicted"/>
<dbReference type="Proteomes" id="UP000501107">
    <property type="component" value="Plasmid unnamed3"/>
</dbReference>
<reference evidence="3 5" key="3">
    <citation type="submission" date="2020-05" db="EMBL/GenBank/DDBJ databases">
        <title>FDA dAtabase for Regulatory Grade micrObial Sequences (FDA-ARGOS): Supporting development and validation of Infectious Disease Dx tests.</title>
        <authorList>
            <person name="Nelson B."/>
            <person name="Plummer A."/>
            <person name="Tallon L."/>
            <person name="Sadzewicz L."/>
            <person name="Zhao X."/>
            <person name="Vavikolanu K."/>
            <person name="Mehta A."/>
            <person name="Aluvathingal J."/>
            <person name="Nadendla S."/>
            <person name="Myers T."/>
            <person name="Yan Y."/>
            <person name="Sichtig H."/>
        </authorList>
    </citation>
    <scope>NUCLEOTIDE SEQUENCE [LARGE SCALE GENOMIC DNA]</scope>
    <source>
        <strain evidence="3 5">FDAARGOS_795</strain>
        <plasmid evidence="3 5">unnamed3</plasmid>
    </source>
</reference>
<protein>
    <submittedName>
        <fullName evidence="3">Uncharacterized protein</fullName>
    </submittedName>
</protein>
<dbReference type="EMBL" id="CP053979">
    <property type="protein sequence ID" value="QKH22676.1"/>
    <property type="molecule type" value="Genomic_DNA"/>
</dbReference>
<dbReference type="EMBL" id="CP009334">
    <property type="protein sequence ID" value="AJG74231.1"/>
    <property type="molecule type" value="Genomic_DNA"/>
</dbReference>
<evidence type="ECO:0000313" key="1">
    <source>
        <dbReference type="EMBL" id="AJG74231.1"/>
    </source>
</evidence>
<reference evidence="2" key="2">
    <citation type="submission" date="2019-07" db="EMBL/GenBank/DDBJ databases">
        <title>Phylogenomic Reclassification of ATCC Bacillus Strains and Various Taxa within the Genus Bacillus.</title>
        <authorList>
            <person name="Riojas M.A."/>
            <person name="Frank A.M."/>
            <person name="Fenn S.L."/>
            <person name="King S.P."/>
            <person name="Brower S.M."/>
            <person name="Hazbon M.H."/>
        </authorList>
    </citation>
    <scope>NUCLEOTIDE SEQUENCE</scope>
    <source>
        <strain evidence="2">ATCC 35646</strain>
    </source>
</reference>
<gene>
    <name evidence="1" type="ORF">BF38_5890</name>
    <name evidence="2" type="ORF">FO599_01460</name>
    <name evidence="3" type="ORF">FOC89_01430</name>
</gene>
<dbReference type="AlphaFoldDB" id="A0A0B5NK02"/>
<evidence type="ECO:0000313" key="2">
    <source>
        <dbReference type="EMBL" id="MDR4174800.1"/>
    </source>
</evidence>
<geneLocation type="plasmid" evidence="3 5">
    <name>unnamed3</name>
</geneLocation>
<accession>A0A0B5NK02</accession>
<dbReference type="EMBL" id="VKQN01000001">
    <property type="protein sequence ID" value="MDR4174800.1"/>
    <property type="molecule type" value="Genomic_DNA"/>
</dbReference>
<keyword evidence="3" id="KW-0614">Plasmid</keyword>
<evidence type="ECO:0000313" key="3">
    <source>
        <dbReference type="EMBL" id="QKH22676.1"/>
    </source>
</evidence>
<dbReference type="Proteomes" id="UP000031876">
    <property type="component" value="Plasmid 2"/>
</dbReference>
<name>A0A0B5NK02_BACTU</name>
<sequence length="136" mass="16128">MMKTVTRKKTDRLSVVRTKKQVSAIPIEFEFRNTDEEDFGTIFIDGVVVFRFNKTNARMNPQKFSNGKLSFTDSKFRDEYHFNFNTISEVKDLVKGIGLTENKLIVQVHDQYQERKLQLVYVAPSWLIQREKERMK</sequence>
<evidence type="ECO:0000313" key="4">
    <source>
        <dbReference type="Proteomes" id="UP000031876"/>
    </source>
</evidence>